<gene>
    <name evidence="1" type="ORF">BLA55_02650</name>
</gene>
<proteinExistence type="predicted"/>
<sequence length="106" mass="12153">MNIQEAKEIFLNVLNSTPGIAEIHPIHGSVSIENDDVKEKEIDILDMLVVEEVNKSWEFKCRVNILHGISAKQLINGIYKQLSFVLKKHDISKFNLRVYVKGVSYE</sequence>
<dbReference type="EMBL" id="CP017813">
    <property type="protein sequence ID" value="APJ38545.1"/>
    <property type="molecule type" value="Genomic_DNA"/>
</dbReference>
<name>A0A1L4FSF0_9BACT</name>
<dbReference type="STRING" id="48003.BLA55_02650"/>
<evidence type="ECO:0000313" key="1">
    <source>
        <dbReference type="EMBL" id="APJ38545.1"/>
    </source>
</evidence>
<dbReference type="OrthoDB" id="400896at2"/>
<organism evidence="1 2">
    <name type="scientific">Mycoplasmopsis pullorum</name>
    <dbReference type="NCBI Taxonomy" id="48003"/>
    <lineage>
        <taxon>Bacteria</taxon>
        <taxon>Bacillati</taxon>
        <taxon>Mycoplasmatota</taxon>
        <taxon>Mycoplasmoidales</taxon>
        <taxon>Metamycoplasmataceae</taxon>
        <taxon>Mycoplasmopsis</taxon>
    </lineage>
</organism>
<evidence type="ECO:0000313" key="2">
    <source>
        <dbReference type="Proteomes" id="UP000184322"/>
    </source>
</evidence>
<keyword evidence="2" id="KW-1185">Reference proteome</keyword>
<evidence type="ECO:0008006" key="3">
    <source>
        <dbReference type="Google" id="ProtNLM"/>
    </source>
</evidence>
<dbReference type="KEGG" id="mpul:BLA55_02650"/>
<dbReference type="AlphaFoldDB" id="A0A1L4FSF0"/>
<accession>A0A1L4FSF0</accession>
<dbReference type="RefSeq" id="WP_073372548.1">
    <property type="nucleotide sequence ID" value="NZ_CP017813.1"/>
</dbReference>
<protein>
    <recommendedName>
        <fullName evidence="3">Asp23/Gls24 family envelope stress response protein</fullName>
    </recommendedName>
</protein>
<dbReference type="Proteomes" id="UP000184322">
    <property type="component" value="Chromosome"/>
</dbReference>
<reference evidence="2" key="1">
    <citation type="submission" date="2016-10" db="EMBL/GenBank/DDBJ databases">
        <authorList>
            <person name="Beylefeld A."/>
            <person name="Abolnik C."/>
        </authorList>
    </citation>
    <scope>NUCLEOTIDE SEQUENCE [LARGE SCALE GENOMIC DNA]</scope>
    <source>
        <strain evidence="2">B359_6</strain>
    </source>
</reference>